<reference evidence="12" key="1">
    <citation type="submission" date="2021-05" db="EMBL/GenBank/DDBJ databases">
        <title>Complete genome sequence of the cellulolytic planctomycete Telmatocola sphagniphila SP2T and characterization of the first cellulase from planctomycetes.</title>
        <authorList>
            <person name="Rakitin A.L."/>
            <person name="Beletsky A.V."/>
            <person name="Naumoff D.G."/>
            <person name="Kulichevskaya I.S."/>
            <person name="Mardanov A.V."/>
            <person name="Ravin N.V."/>
            <person name="Dedysh S.N."/>
        </authorList>
    </citation>
    <scope>NUCLEOTIDE SEQUENCE</scope>
    <source>
        <strain evidence="12">SP2T</strain>
    </source>
</reference>
<feature type="domain" description="PAC" evidence="11">
    <location>
        <begin position="1048"/>
        <end position="1099"/>
    </location>
</feature>
<dbReference type="KEGG" id="tsph:KIH39_07500"/>
<dbReference type="SUPFAM" id="SSF55874">
    <property type="entry name" value="ATPase domain of HSP90 chaperone/DNA topoisomerase II/histidine kinase"/>
    <property type="match status" value="1"/>
</dbReference>
<keyword evidence="13" id="KW-1185">Reference proteome</keyword>
<dbReference type="PROSITE" id="PS50110">
    <property type="entry name" value="RESPONSE_REGULATORY"/>
    <property type="match status" value="1"/>
</dbReference>
<dbReference type="CDD" id="cd00082">
    <property type="entry name" value="HisKA"/>
    <property type="match status" value="1"/>
</dbReference>
<feature type="transmembrane region" description="Helical" evidence="7">
    <location>
        <begin position="48"/>
        <end position="70"/>
    </location>
</feature>
<dbReference type="GO" id="GO:0006355">
    <property type="term" value="P:regulation of DNA-templated transcription"/>
    <property type="evidence" value="ECO:0007669"/>
    <property type="project" value="InterPro"/>
</dbReference>
<dbReference type="InterPro" id="IPR013655">
    <property type="entry name" value="PAS_fold_3"/>
</dbReference>
<dbReference type="SMART" id="SM00388">
    <property type="entry name" value="HisKA"/>
    <property type="match status" value="1"/>
</dbReference>
<dbReference type="PROSITE" id="PS50109">
    <property type="entry name" value="HIS_KIN"/>
    <property type="match status" value="1"/>
</dbReference>
<keyword evidence="7" id="KW-0812">Transmembrane</keyword>
<dbReference type="PROSITE" id="PS50113">
    <property type="entry name" value="PAC"/>
    <property type="match status" value="6"/>
</dbReference>
<accession>A0A8E6EZG9</accession>
<dbReference type="PANTHER" id="PTHR43304">
    <property type="entry name" value="PHYTOCHROME-LIKE PROTEIN CPH1"/>
    <property type="match status" value="1"/>
</dbReference>
<feature type="modified residue" description="4-aspartylphosphate" evidence="6">
    <location>
        <position position="1399"/>
    </location>
</feature>
<dbReference type="InterPro" id="IPR036890">
    <property type="entry name" value="HATPase_C_sf"/>
</dbReference>
<evidence type="ECO:0000256" key="4">
    <source>
        <dbReference type="ARBA" id="ARBA00022679"/>
    </source>
</evidence>
<dbReference type="InterPro" id="IPR013656">
    <property type="entry name" value="PAS_4"/>
</dbReference>
<keyword evidence="7" id="KW-0472">Membrane</keyword>
<dbReference type="InterPro" id="IPR011006">
    <property type="entry name" value="CheY-like_superfamily"/>
</dbReference>
<dbReference type="Gene3D" id="3.30.450.20">
    <property type="entry name" value="PAS domain"/>
    <property type="match status" value="8"/>
</dbReference>
<dbReference type="InterPro" id="IPR004358">
    <property type="entry name" value="Sig_transdc_His_kin-like_C"/>
</dbReference>
<dbReference type="PRINTS" id="PR00344">
    <property type="entry name" value="BCTRLSENSOR"/>
</dbReference>
<feature type="transmembrane region" description="Helical" evidence="7">
    <location>
        <begin position="21"/>
        <end position="42"/>
    </location>
</feature>
<dbReference type="SMART" id="SM00448">
    <property type="entry name" value="REC"/>
    <property type="match status" value="1"/>
</dbReference>
<dbReference type="InterPro" id="IPR052162">
    <property type="entry name" value="Sensor_kinase/Photoreceptor"/>
</dbReference>
<evidence type="ECO:0000259" key="10">
    <source>
        <dbReference type="PROSITE" id="PS50112"/>
    </source>
</evidence>
<feature type="domain" description="PAC" evidence="11">
    <location>
        <begin position="792"/>
        <end position="848"/>
    </location>
</feature>
<dbReference type="PANTHER" id="PTHR43304:SF1">
    <property type="entry name" value="PAC DOMAIN-CONTAINING PROTEIN"/>
    <property type="match status" value="1"/>
</dbReference>
<keyword evidence="4" id="KW-0808">Transferase</keyword>
<feature type="domain" description="PAC" evidence="11">
    <location>
        <begin position="923"/>
        <end position="973"/>
    </location>
</feature>
<feature type="domain" description="PAC" evidence="11">
    <location>
        <begin position="153"/>
        <end position="204"/>
    </location>
</feature>
<dbReference type="InterPro" id="IPR003661">
    <property type="entry name" value="HisK_dim/P_dom"/>
</dbReference>
<evidence type="ECO:0000256" key="5">
    <source>
        <dbReference type="ARBA" id="ARBA00022777"/>
    </source>
</evidence>
<evidence type="ECO:0000256" key="3">
    <source>
        <dbReference type="ARBA" id="ARBA00022553"/>
    </source>
</evidence>
<dbReference type="EC" id="2.7.13.3" evidence="2"/>
<name>A0A8E6EZG9_9BACT</name>
<evidence type="ECO:0000256" key="1">
    <source>
        <dbReference type="ARBA" id="ARBA00000085"/>
    </source>
</evidence>
<evidence type="ECO:0000256" key="6">
    <source>
        <dbReference type="PROSITE-ProRule" id="PRU00169"/>
    </source>
</evidence>
<dbReference type="Gene3D" id="1.10.287.130">
    <property type="match status" value="1"/>
</dbReference>
<dbReference type="Gene3D" id="3.30.565.10">
    <property type="entry name" value="Histidine kinase-like ATPase, C-terminal domain"/>
    <property type="match status" value="1"/>
</dbReference>
<dbReference type="EMBL" id="CP074694">
    <property type="protein sequence ID" value="QVL33743.1"/>
    <property type="molecule type" value="Genomic_DNA"/>
</dbReference>
<dbReference type="SUPFAM" id="SSF47384">
    <property type="entry name" value="Homodimeric domain of signal transducing histidine kinase"/>
    <property type="match status" value="1"/>
</dbReference>
<feature type="domain" description="Histidine kinase" evidence="8">
    <location>
        <begin position="1112"/>
        <end position="1328"/>
    </location>
</feature>
<dbReference type="InterPro" id="IPR035965">
    <property type="entry name" value="PAS-like_dom_sf"/>
</dbReference>
<dbReference type="Proteomes" id="UP000676194">
    <property type="component" value="Chromosome"/>
</dbReference>
<feature type="domain" description="Response regulatory" evidence="9">
    <location>
        <begin position="1348"/>
        <end position="1464"/>
    </location>
</feature>
<dbReference type="InterPro" id="IPR005467">
    <property type="entry name" value="His_kinase_dom"/>
</dbReference>
<dbReference type="Gene3D" id="2.10.70.100">
    <property type="match status" value="3"/>
</dbReference>
<dbReference type="RefSeq" id="WP_213498706.1">
    <property type="nucleotide sequence ID" value="NZ_CP074694.1"/>
</dbReference>
<dbReference type="InterPro" id="IPR036097">
    <property type="entry name" value="HisK_dim/P_sf"/>
</dbReference>
<dbReference type="PROSITE" id="PS50112">
    <property type="entry name" value="PAS"/>
    <property type="match status" value="6"/>
</dbReference>
<dbReference type="InterPro" id="IPR001610">
    <property type="entry name" value="PAC"/>
</dbReference>
<dbReference type="Pfam" id="PF02518">
    <property type="entry name" value="HATPase_c"/>
    <property type="match status" value="1"/>
</dbReference>
<evidence type="ECO:0000259" key="8">
    <source>
        <dbReference type="PROSITE" id="PS50109"/>
    </source>
</evidence>
<dbReference type="SMART" id="SM00387">
    <property type="entry name" value="HATPase_c"/>
    <property type="match status" value="1"/>
</dbReference>
<dbReference type="Pfam" id="PF13188">
    <property type="entry name" value="PAS_8"/>
    <property type="match status" value="1"/>
</dbReference>
<dbReference type="SUPFAM" id="SSF55785">
    <property type="entry name" value="PYP-like sensor domain (PAS domain)"/>
    <property type="match status" value="8"/>
</dbReference>
<dbReference type="InterPro" id="IPR000700">
    <property type="entry name" value="PAS-assoc_C"/>
</dbReference>
<feature type="domain" description="PAS" evidence="10">
    <location>
        <begin position="716"/>
        <end position="787"/>
    </location>
</feature>
<sequence>MSNLSRLKSELHRTPGRISALYLLFGLLWIWLSDRMLVWLGYTDDRGFLAAAGKGTLFLGVSAALLYWLLRREMSAHQKSRSLLEAVVNGTTDAVFVKDVAGRHLLVNAAAARLIGRTIEEIVGRTNRELLDPVSAEQISKIDREVIARAQPTTLEETLASPGRTATYLATKAPYRDAAGEVIGLIGISRDISDRKVMEEALRESEQRQREAQKIARLGSWSWEPATGKVWWSEALFDLFGADPQVVRPSFEEFLKLLHPDDRAVALARVERMQAGAEEFENELRILRPDGTVIWIHSQARATRDSSGSLRRVEGIDQDITAQRRAELAARESENKLRAAVEVAGLGIIEVDYGAQTAALSARAAELYGFAAAGSVPRAELHARFHPEDLSEIDHWTAQALDPAGPGWFEQEHRVRLPDGTIRWLHIRKQVTFVEGRPLRAVVVAADITERKQAEAALRASEARYRLMFDSNPHPMWVYDADTLRFLAVNETAVRFYGYSPEEFLTMTIQDIRPPEELPRLKSSIAELTEGLNRSTAWRHRRKEGSEFDAEVFVHQLAEPGSRSRLVLALDITERLQAERALREERNRIEKLMEAVPLAICSFHLAPDGTVTMPYASPRIQPIYGLSPADLARDASGIFETIHPEDVDQVRSSIAQSAREMTLWKDEYRVNSPQLGEIWIEGSSVPQRLPDGSLLWHGYISDVTARKKMDNALRASEERLNEAARVAGFGVFEHDHAAGSFFWSARLREIYGFDPEAPASLPAYLDLIHPADRPAIEAAVRQAHDPAGDGRFDVEHRLIRPSDGRIRWLTTKSRTSYEVVGSERRPLRTVGATLDVTESHDAAEALRESEERFRQLVDMLPDALVVESESKIVYCNPAFVQLLGAAASEELLGLNLFHLLPLEPAALPREARLEMLAQDRDRPGKEQSILRRDGQRVPVQARAVPLPGPQSQGSLVVLRDLSEKVQVEKKLRDQELLLREAAEMAHVGGWGFDPKTMEGNSTAEIARILDLAVGAAPGVQDSLHFFEPADREKLTVALKLAMEAGTPYDLELPFVSATGSRKWVRTICRPTVENGQVVQIRGSLQDITERKQLEEQFIQAQKMEAIGRLAGGVAHDFNNLLTVINGYCDLLLLSDLPVGDSRRESVSTIRDAGERAARLTQQLLAFSRKAMIEPKVIDLNELVSESSKLLRRLIGEDIVLAVITAPTPTPVKVDPGQFEQVLMNLVVNARDAMPRGGRLTIETSARVLGEGDANRFVRLSVSDTGSGMTEEVKGKIFEPFFTTKEVGKGTGLGLAVVHGVINQGGGEISIESSVGAGTTFHILLPLVSPAQVAPVPETVAADTRGTETVLLVEDEKTVRRIARLALETKGYTVLEAEHGAAALQLIQSHPGEIHLLLSDVIMPEMGGRQLLEEVRRCRPGLRALFMSGYTDDAVLRHGVIHGTDAFLQKPFTPLVLAKKVREVLDAVAAG</sequence>
<dbReference type="SMART" id="SM00086">
    <property type="entry name" value="PAC"/>
    <property type="match status" value="7"/>
</dbReference>
<proteinExistence type="predicted"/>
<dbReference type="SUPFAM" id="SSF52172">
    <property type="entry name" value="CheY-like"/>
    <property type="match status" value="1"/>
</dbReference>
<organism evidence="12 13">
    <name type="scientific">Telmatocola sphagniphila</name>
    <dbReference type="NCBI Taxonomy" id="1123043"/>
    <lineage>
        <taxon>Bacteria</taxon>
        <taxon>Pseudomonadati</taxon>
        <taxon>Planctomycetota</taxon>
        <taxon>Planctomycetia</taxon>
        <taxon>Gemmatales</taxon>
        <taxon>Gemmataceae</taxon>
    </lineage>
</organism>
<keyword evidence="3 6" id="KW-0597">Phosphoprotein</keyword>
<dbReference type="CDD" id="cd00130">
    <property type="entry name" value="PAS"/>
    <property type="match status" value="8"/>
</dbReference>
<feature type="domain" description="PAS" evidence="10">
    <location>
        <begin position="585"/>
        <end position="661"/>
    </location>
</feature>
<keyword evidence="5" id="KW-0418">Kinase</keyword>
<feature type="domain" description="PAS" evidence="10">
    <location>
        <begin position="333"/>
        <end position="404"/>
    </location>
</feature>
<dbReference type="Pfam" id="PF00512">
    <property type="entry name" value="HisKA"/>
    <property type="match status" value="1"/>
</dbReference>
<dbReference type="Pfam" id="PF00989">
    <property type="entry name" value="PAS"/>
    <property type="match status" value="1"/>
</dbReference>
<dbReference type="GO" id="GO:0000155">
    <property type="term" value="F:phosphorelay sensor kinase activity"/>
    <property type="evidence" value="ECO:0007669"/>
    <property type="project" value="InterPro"/>
</dbReference>
<dbReference type="Pfam" id="PF08448">
    <property type="entry name" value="PAS_4"/>
    <property type="match status" value="1"/>
</dbReference>
<dbReference type="Gene3D" id="3.40.50.2300">
    <property type="match status" value="1"/>
</dbReference>
<dbReference type="NCBIfam" id="TIGR00229">
    <property type="entry name" value="sensory_box"/>
    <property type="match status" value="5"/>
</dbReference>
<feature type="domain" description="PAC" evidence="11">
    <location>
        <begin position="280"/>
        <end position="332"/>
    </location>
</feature>
<dbReference type="InterPro" id="IPR001789">
    <property type="entry name" value="Sig_transdc_resp-reg_receiver"/>
</dbReference>
<evidence type="ECO:0000259" key="11">
    <source>
        <dbReference type="PROSITE" id="PS50113"/>
    </source>
</evidence>
<feature type="domain" description="PAS" evidence="10">
    <location>
        <begin position="80"/>
        <end position="150"/>
    </location>
</feature>
<evidence type="ECO:0000313" key="12">
    <source>
        <dbReference type="EMBL" id="QVL33743.1"/>
    </source>
</evidence>
<protein>
    <recommendedName>
        <fullName evidence="2">histidine kinase</fullName>
        <ecNumber evidence="2">2.7.13.3</ecNumber>
    </recommendedName>
</protein>
<dbReference type="Pfam" id="PF08447">
    <property type="entry name" value="PAS_3"/>
    <property type="match status" value="5"/>
</dbReference>
<evidence type="ECO:0000313" key="13">
    <source>
        <dbReference type="Proteomes" id="UP000676194"/>
    </source>
</evidence>
<dbReference type="SMART" id="SM00091">
    <property type="entry name" value="PAS"/>
    <property type="match status" value="7"/>
</dbReference>
<feature type="domain" description="PAS" evidence="10">
    <location>
        <begin position="461"/>
        <end position="535"/>
    </location>
</feature>
<comment type="catalytic activity">
    <reaction evidence="1">
        <text>ATP + protein L-histidine = ADP + protein N-phospho-L-histidine.</text>
        <dbReference type="EC" id="2.7.13.3"/>
    </reaction>
</comment>
<dbReference type="InterPro" id="IPR000014">
    <property type="entry name" value="PAS"/>
</dbReference>
<evidence type="ECO:0000259" key="9">
    <source>
        <dbReference type="PROSITE" id="PS50110"/>
    </source>
</evidence>
<dbReference type="Pfam" id="PF00072">
    <property type="entry name" value="Response_reg"/>
    <property type="match status" value="1"/>
</dbReference>
<evidence type="ECO:0000256" key="7">
    <source>
        <dbReference type="SAM" id="Phobius"/>
    </source>
</evidence>
<gene>
    <name evidence="12" type="ORF">KIH39_07500</name>
</gene>
<feature type="domain" description="PAS" evidence="10">
    <location>
        <begin position="849"/>
        <end position="889"/>
    </location>
</feature>
<evidence type="ECO:0000256" key="2">
    <source>
        <dbReference type="ARBA" id="ARBA00012438"/>
    </source>
</evidence>
<feature type="domain" description="PAC" evidence="11">
    <location>
        <begin position="409"/>
        <end position="460"/>
    </location>
</feature>
<dbReference type="InterPro" id="IPR003594">
    <property type="entry name" value="HATPase_dom"/>
</dbReference>
<dbReference type="InterPro" id="IPR013767">
    <property type="entry name" value="PAS_fold"/>
</dbReference>
<keyword evidence="7" id="KW-1133">Transmembrane helix</keyword>